<dbReference type="NCBIfam" id="TIGR01730">
    <property type="entry name" value="RND_mfp"/>
    <property type="match status" value="1"/>
</dbReference>
<proteinExistence type="inferred from homology"/>
<dbReference type="PROSITE" id="PS51257">
    <property type="entry name" value="PROKAR_LIPOPROTEIN"/>
    <property type="match status" value="1"/>
</dbReference>
<protein>
    <submittedName>
        <fullName evidence="4">Efflux RND transporter periplasmic adaptor subunit</fullName>
    </submittedName>
</protein>
<comment type="caution">
    <text evidence="4">The sequence shown here is derived from an EMBL/GenBank/DDBJ whole genome shotgun (WGS) entry which is preliminary data.</text>
</comment>
<dbReference type="Gene3D" id="2.40.30.170">
    <property type="match status" value="1"/>
</dbReference>
<evidence type="ECO:0000256" key="1">
    <source>
        <dbReference type="ARBA" id="ARBA00009477"/>
    </source>
</evidence>
<dbReference type="PANTHER" id="PTHR30469:SF33">
    <property type="entry name" value="SLR1207 PROTEIN"/>
    <property type="match status" value="1"/>
</dbReference>
<feature type="signal peptide" evidence="2">
    <location>
        <begin position="1"/>
        <end position="28"/>
    </location>
</feature>
<dbReference type="GO" id="GO:0015562">
    <property type="term" value="F:efflux transmembrane transporter activity"/>
    <property type="evidence" value="ECO:0007669"/>
    <property type="project" value="TreeGrafter"/>
</dbReference>
<evidence type="ECO:0000256" key="2">
    <source>
        <dbReference type="SAM" id="SignalP"/>
    </source>
</evidence>
<dbReference type="GO" id="GO:1990281">
    <property type="term" value="C:efflux pump complex"/>
    <property type="evidence" value="ECO:0007669"/>
    <property type="project" value="TreeGrafter"/>
</dbReference>
<accession>A0A9X1WWX4</accession>
<name>A0A9X1WWX4_9GAMM</name>
<dbReference type="AlphaFoldDB" id="A0A9X1WWX4"/>
<gene>
    <name evidence="4" type="ORF">MKI79_06265</name>
</gene>
<evidence type="ECO:0000313" key="4">
    <source>
        <dbReference type="EMBL" id="MCJ8146506.1"/>
    </source>
</evidence>
<keyword evidence="5" id="KW-1185">Reference proteome</keyword>
<reference evidence="4" key="1">
    <citation type="submission" date="2022-02" db="EMBL/GenBank/DDBJ databases">
        <title>Acinetobacter A3.8 sp. nov., isolated from Sediment (Zhairuo Island).</title>
        <authorList>
            <person name="Zheng K."/>
        </authorList>
    </citation>
    <scope>NUCLEOTIDE SEQUENCE</scope>
    <source>
        <strain evidence="4">A3.8</strain>
    </source>
</reference>
<dbReference type="InterPro" id="IPR006143">
    <property type="entry name" value="RND_pump_MFP"/>
</dbReference>
<dbReference type="RefSeq" id="WP_241571192.1">
    <property type="nucleotide sequence ID" value="NZ_JAKUML010000008.1"/>
</dbReference>
<keyword evidence="2" id="KW-0732">Signal</keyword>
<dbReference type="Gene3D" id="2.40.420.20">
    <property type="match status" value="1"/>
</dbReference>
<dbReference type="PANTHER" id="PTHR30469">
    <property type="entry name" value="MULTIDRUG RESISTANCE PROTEIN MDTA"/>
    <property type="match status" value="1"/>
</dbReference>
<dbReference type="Pfam" id="PF25973">
    <property type="entry name" value="BSH_CzcB"/>
    <property type="match status" value="1"/>
</dbReference>
<feature type="chain" id="PRO_5040953417" evidence="2">
    <location>
        <begin position="29"/>
        <end position="387"/>
    </location>
</feature>
<comment type="similarity">
    <text evidence="1">Belongs to the membrane fusion protein (MFP) (TC 8.A.1) family.</text>
</comment>
<feature type="domain" description="CzcB-like barrel-sandwich hybrid" evidence="3">
    <location>
        <begin position="80"/>
        <end position="220"/>
    </location>
</feature>
<dbReference type="SUPFAM" id="SSF111369">
    <property type="entry name" value="HlyD-like secretion proteins"/>
    <property type="match status" value="1"/>
</dbReference>
<dbReference type="Gene3D" id="1.10.287.470">
    <property type="entry name" value="Helix hairpin bin"/>
    <property type="match status" value="1"/>
</dbReference>
<sequence>MDIQKQKHLRFSLILCTLLGLTACQKEAIETADQNANPQNVQQNNQQAIELIAEDVVQIQTGSLVDKSPFTGTIQAVSQTSVQSQVSATAMQVTAEIGQFISKGQVLVRLNNQDNNARLAQANANLAATKAQAELNRSLVERKRRLWQQGFISKLEYEQSQVEYLAQAEQIKAEQANVNIAKKAAQDTVIRSPINGVITNRQVEQGQTISVGQTLFEIVDPSSLELKASLAVSEAYKLFVGQNIEFRLQGDTTLYPAKVTRVSPVADQASRNITFFARPTAQAPLHIGAFVEGSIIRSSNQQASGQIIPLNAIRHIDTAPFVWVIRDNKLLKVKVDVMQKQSADQLAIVSGLQNNDMVSLIDFKHDDQNKAVIIQNDEIQNNVAQAN</sequence>
<dbReference type="Gene3D" id="2.40.50.100">
    <property type="match status" value="1"/>
</dbReference>
<dbReference type="EMBL" id="JAKUML010000008">
    <property type="protein sequence ID" value="MCJ8146506.1"/>
    <property type="molecule type" value="Genomic_DNA"/>
</dbReference>
<evidence type="ECO:0000259" key="3">
    <source>
        <dbReference type="Pfam" id="PF25973"/>
    </source>
</evidence>
<dbReference type="InterPro" id="IPR058647">
    <property type="entry name" value="BSH_CzcB-like"/>
</dbReference>
<evidence type="ECO:0000313" key="5">
    <source>
        <dbReference type="Proteomes" id="UP001139701"/>
    </source>
</evidence>
<dbReference type="Proteomes" id="UP001139701">
    <property type="component" value="Unassembled WGS sequence"/>
</dbReference>
<organism evidence="4 5">
    <name type="scientific">Acinetobacter sedimenti</name>
    <dbReference type="NCBI Taxonomy" id="2919922"/>
    <lineage>
        <taxon>Bacteria</taxon>
        <taxon>Pseudomonadati</taxon>
        <taxon>Pseudomonadota</taxon>
        <taxon>Gammaproteobacteria</taxon>
        <taxon>Moraxellales</taxon>
        <taxon>Moraxellaceae</taxon>
        <taxon>Acinetobacter</taxon>
    </lineage>
</organism>